<dbReference type="AlphaFoldDB" id="A0AAW0IV39"/>
<evidence type="ECO:0000313" key="2">
    <source>
        <dbReference type="Proteomes" id="UP000237347"/>
    </source>
</evidence>
<protein>
    <submittedName>
        <fullName evidence="1">Uncharacterized protein</fullName>
    </submittedName>
</protein>
<comment type="caution">
    <text evidence="1">The sequence shown here is derived from an EMBL/GenBank/DDBJ whole genome shotgun (WGS) entry which is preliminary data.</text>
</comment>
<sequence length="119" mass="13212">MAHGGNKLYDSIPPSINKHANLESRIGVLNLCYNKSSRSNTKMDIQHGEIESVVFASEVQQPYRFRMTRLLGTLLGSSCWCCAQIIATTFLTSLRTSIQHVDPSTSSSSLGYPQCQCRK</sequence>
<gene>
    <name evidence="1" type="ORF">CFP56_041820</name>
</gene>
<dbReference type="Proteomes" id="UP000237347">
    <property type="component" value="Unassembled WGS sequence"/>
</dbReference>
<dbReference type="EMBL" id="PKMF04000845">
    <property type="protein sequence ID" value="KAK7818107.1"/>
    <property type="molecule type" value="Genomic_DNA"/>
</dbReference>
<reference evidence="1 2" key="1">
    <citation type="journal article" date="2018" name="Sci. Data">
        <title>The draft genome sequence of cork oak.</title>
        <authorList>
            <person name="Ramos A.M."/>
            <person name="Usie A."/>
            <person name="Barbosa P."/>
            <person name="Barros P.M."/>
            <person name="Capote T."/>
            <person name="Chaves I."/>
            <person name="Simoes F."/>
            <person name="Abreu I."/>
            <person name="Carrasquinho I."/>
            <person name="Faro C."/>
            <person name="Guimaraes J.B."/>
            <person name="Mendonca D."/>
            <person name="Nobrega F."/>
            <person name="Rodrigues L."/>
            <person name="Saibo N.J.M."/>
            <person name="Varela M.C."/>
            <person name="Egas C."/>
            <person name="Matos J."/>
            <person name="Miguel C.M."/>
            <person name="Oliveira M.M."/>
            <person name="Ricardo C.P."/>
            <person name="Goncalves S."/>
        </authorList>
    </citation>
    <scope>NUCLEOTIDE SEQUENCE [LARGE SCALE GENOMIC DNA]</scope>
    <source>
        <strain evidence="2">cv. HL8</strain>
    </source>
</reference>
<evidence type="ECO:0000313" key="1">
    <source>
        <dbReference type="EMBL" id="KAK7818107.1"/>
    </source>
</evidence>
<name>A0AAW0IV39_QUESU</name>
<accession>A0AAW0IV39</accession>
<organism evidence="1 2">
    <name type="scientific">Quercus suber</name>
    <name type="common">Cork oak</name>
    <dbReference type="NCBI Taxonomy" id="58331"/>
    <lineage>
        <taxon>Eukaryota</taxon>
        <taxon>Viridiplantae</taxon>
        <taxon>Streptophyta</taxon>
        <taxon>Embryophyta</taxon>
        <taxon>Tracheophyta</taxon>
        <taxon>Spermatophyta</taxon>
        <taxon>Magnoliopsida</taxon>
        <taxon>eudicotyledons</taxon>
        <taxon>Gunneridae</taxon>
        <taxon>Pentapetalae</taxon>
        <taxon>rosids</taxon>
        <taxon>fabids</taxon>
        <taxon>Fagales</taxon>
        <taxon>Fagaceae</taxon>
        <taxon>Quercus</taxon>
    </lineage>
</organism>
<proteinExistence type="predicted"/>
<keyword evidence="2" id="KW-1185">Reference proteome</keyword>